<feature type="repeat" description="ANK" evidence="1">
    <location>
        <begin position="105"/>
        <end position="137"/>
    </location>
</feature>
<dbReference type="AlphaFoldDB" id="A0ABD3NX81"/>
<reference evidence="3 4" key="1">
    <citation type="submission" date="2024-10" db="EMBL/GenBank/DDBJ databases">
        <title>Updated reference genomes for cyclostephanoid diatoms.</title>
        <authorList>
            <person name="Roberts W.R."/>
            <person name="Alverson A.J."/>
        </authorList>
    </citation>
    <scope>NUCLEOTIDE SEQUENCE [LARGE SCALE GENOMIC DNA]</scope>
    <source>
        <strain evidence="3 4">AJA010-31</strain>
    </source>
</reference>
<dbReference type="SMART" id="SM00248">
    <property type="entry name" value="ANK"/>
    <property type="match status" value="3"/>
</dbReference>
<feature type="repeat" description="ANK" evidence="1">
    <location>
        <begin position="137"/>
        <end position="169"/>
    </location>
</feature>
<evidence type="ECO:0008006" key="5">
    <source>
        <dbReference type="Google" id="ProtNLM"/>
    </source>
</evidence>
<proteinExistence type="predicted"/>
<protein>
    <recommendedName>
        <fullName evidence="5">Calmodulin-lysine N-methyltransferase</fullName>
    </recommendedName>
</protein>
<dbReference type="PROSITE" id="PS50088">
    <property type="entry name" value="ANK_REPEAT"/>
    <property type="match status" value="2"/>
</dbReference>
<dbReference type="InterPro" id="IPR002110">
    <property type="entry name" value="Ankyrin_rpt"/>
</dbReference>
<dbReference type="SUPFAM" id="SSF53335">
    <property type="entry name" value="S-adenosyl-L-methionine-dependent methyltransferases"/>
    <property type="match status" value="1"/>
</dbReference>
<dbReference type="Gene3D" id="3.40.50.150">
    <property type="entry name" value="Vaccinia Virus protein VP39"/>
    <property type="match status" value="1"/>
</dbReference>
<comment type="caution">
    <text evidence="3">The sequence shown here is derived from an EMBL/GenBank/DDBJ whole genome shotgun (WGS) entry which is preliminary data.</text>
</comment>
<dbReference type="InterPro" id="IPR036770">
    <property type="entry name" value="Ankyrin_rpt-contain_sf"/>
</dbReference>
<dbReference type="EMBL" id="JALLPJ020000907">
    <property type="protein sequence ID" value="KAL3780053.1"/>
    <property type="molecule type" value="Genomic_DNA"/>
</dbReference>
<name>A0ABD3NX81_9STRA</name>
<dbReference type="Pfam" id="PF10294">
    <property type="entry name" value="Methyltransf_16"/>
    <property type="match status" value="1"/>
</dbReference>
<dbReference type="CDD" id="cd02440">
    <property type="entry name" value="AdoMet_MTases"/>
    <property type="match status" value="1"/>
</dbReference>
<keyword evidence="1" id="KW-0040">ANK repeat</keyword>
<keyword evidence="4" id="KW-1185">Reference proteome</keyword>
<feature type="compositionally biased region" description="Polar residues" evidence="2">
    <location>
        <begin position="1"/>
        <end position="11"/>
    </location>
</feature>
<evidence type="ECO:0000313" key="3">
    <source>
        <dbReference type="EMBL" id="KAL3780053.1"/>
    </source>
</evidence>
<dbReference type="PROSITE" id="PS50297">
    <property type="entry name" value="ANK_REP_REGION"/>
    <property type="match status" value="2"/>
</dbReference>
<dbReference type="InterPro" id="IPR029063">
    <property type="entry name" value="SAM-dependent_MTases_sf"/>
</dbReference>
<evidence type="ECO:0000256" key="1">
    <source>
        <dbReference type="PROSITE-ProRule" id="PRU00023"/>
    </source>
</evidence>
<dbReference type="SUPFAM" id="SSF48403">
    <property type="entry name" value="Ankyrin repeat"/>
    <property type="match status" value="1"/>
</dbReference>
<dbReference type="PANTHER" id="PTHR14614:SF165">
    <property type="entry name" value="FAM86 N-TERMINAL DOMAIN-CONTAINING PROTEIN"/>
    <property type="match status" value="1"/>
</dbReference>
<dbReference type="Pfam" id="PF12796">
    <property type="entry name" value="Ank_2"/>
    <property type="match status" value="1"/>
</dbReference>
<accession>A0ABD3NX81</accession>
<dbReference type="Proteomes" id="UP001530400">
    <property type="component" value="Unassembled WGS sequence"/>
</dbReference>
<organism evidence="3 4">
    <name type="scientific">Cyclotella atomus</name>
    <dbReference type="NCBI Taxonomy" id="382360"/>
    <lineage>
        <taxon>Eukaryota</taxon>
        <taxon>Sar</taxon>
        <taxon>Stramenopiles</taxon>
        <taxon>Ochrophyta</taxon>
        <taxon>Bacillariophyta</taxon>
        <taxon>Coscinodiscophyceae</taxon>
        <taxon>Thalassiosirophycidae</taxon>
        <taxon>Stephanodiscales</taxon>
        <taxon>Stephanodiscaceae</taxon>
        <taxon>Cyclotella</taxon>
    </lineage>
</organism>
<dbReference type="Gene3D" id="1.25.40.20">
    <property type="entry name" value="Ankyrin repeat-containing domain"/>
    <property type="match status" value="1"/>
</dbReference>
<gene>
    <name evidence="3" type="ORF">ACHAWO_004041</name>
</gene>
<sequence>MTNPKAAPSNSNKKKGSTNPKKATNAKKAEQPKTKQTAPNLAQLPPIEAPNDYPDLLETARSLTPQEATEELLECARYGESDAVRAIIEVHSTNSLEFINTTDSGGSTALHKAAANGHVSTVSLLLVKGAQHIQNENGATPLHWAAGAGKCAVCKVLLDHFDALSKSDEKVKMLDVLLKNSFGRSALTEAFTSGDTETVGVLLNHDSAEEDKLIGGMKKEEVDSVDADGERVKKKDEIVHEFDFRRGLDELGSDEERQSVFIRELPIAHPDNPFGQSAVEDTTGLSIWCASLIMARWLSSPTVSSRLENKHILELGAGCAVPSFAAMAYASPASVTISDLNPDTMENIEHNIGLNTSSKCEVKACTIDWEDETTYPEQKMDYVICSDCIYQKDLVPLLKKVVIGTLKNPLCESDNSSQGPSFLYVAPEGGRDGLPEFIAMMKSHGFRCITEEIAPDVYRENPLKSGDEEDCFLHFHELASSTYVLYEFQRR</sequence>
<dbReference type="InterPro" id="IPR019410">
    <property type="entry name" value="Methyltransf_16"/>
</dbReference>
<evidence type="ECO:0000313" key="4">
    <source>
        <dbReference type="Proteomes" id="UP001530400"/>
    </source>
</evidence>
<dbReference type="PANTHER" id="PTHR14614">
    <property type="entry name" value="HEPATOCELLULAR CARCINOMA-ASSOCIATED ANTIGEN"/>
    <property type="match status" value="1"/>
</dbReference>
<evidence type="ECO:0000256" key="2">
    <source>
        <dbReference type="SAM" id="MobiDB-lite"/>
    </source>
</evidence>
<feature type="region of interest" description="Disordered" evidence="2">
    <location>
        <begin position="1"/>
        <end position="54"/>
    </location>
</feature>